<dbReference type="Proteomes" id="UP000571017">
    <property type="component" value="Unassembled WGS sequence"/>
</dbReference>
<evidence type="ECO:0000313" key="2">
    <source>
        <dbReference type="Proteomes" id="UP000571017"/>
    </source>
</evidence>
<gene>
    <name evidence="1" type="ORF">H0266_17225</name>
</gene>
<name>A0A838CWV6_9BACI</name>
<evidence type="ECO:0000313" key="1">
    <source>
        <dbReference type="EMBL" id="MBA2176632.1"/>
    </source>
</evidence>
<dbReference type="AlphaFoldDB" id="A0A838CWV6"/>
<accession>A0A838CWV6</accession>
<dbReference type="RefSeq" id="WP_181473690.1">
    <property type="nucleotide sequence ID" value="NZ_JACEFG010000004.1"/>
</dbReference>
<dbReference type="EMBL" id="JACEFG010000004">
    <property type="protein sequence ID" value="MBA2176632.1"/>
    <property type="molecule type" value="Genomic_DNA"/>
</dbReference>
<keyword evidence="2" id="KW-1185">Reference proteome</keyword>
<reference evidence="1 2" key="1">
    <citation type="journal article" date="2004" name="Extremophiles">
        <title>Halobacillus locisalis sp. nov., a halophilic bacterium isolated from a marine solar saltern of the Yellow Sea in Korea.</title>
        <authorList>
            <person name="Yoon J.H."/>
            <person name="Kang K.H."/>
            <person name="Oh T.K."/>
            <person name="Park Y.H."/>
        </authorList>
    </citation>
    <scope>NUCLEOTIDE SEQUENCE [LARGE SCALE GENOMIC DNA]</scope>
    <source>
        <strain evidence="1 2">KCTC 3788</strain>
    </source>
</reference>
<dbReference type="InterPro" id="IPR032710">
    <property type="entry name" value="NTF2-like_dom_sf"/>
</dbReference>
<dbReference type="Gene3D" id="3.10.450.50">
    <property type="match status" value="1"/>
</dbReference>
<organism evidence="1 2">
    <name type="scientific">Halobacillus locisalis</name>
    <dbReference type="NCBI Taxonomy" id="220753"/>
    <lineage>
        <taxon>Bacteria</taxon>
        <taxon>Bacillati</taxon>
        <taxon>Bacillota</taxon>
        <taxon>Bacilli</taxon>
        <taxon>Bacillales</taxon>
        <taxon>Bacillaceae</taxon>
        <taxon>Halobacillus</taxon>
    </lineage>
</organism>
<comment type="caution">
    <text evidence="1">The sequence shown here is derived from an EMBL/GenBank/DDBJ whole genome shotgun (WGS) entry which is preliminary data.</text>
</comment>
<dbReference type="SUPFAM" id="SSF54427">
    <property type="entry name" value="NTF2-like"/>
    <property type="match status" value="1"/>
</dbReference>
<protein>
    <submittedName>
        <fullName evidence="1">Nuclear transport factor 2 family protein</fullName>
    </submittedName>
</protein>
<sequence>MDFSTFYESFKDRASSQDLAFLKETIAEDFIAREIRDGEAVDYGYEESVEGWKQAFDHFEDKDMTWVYTDHSMTQTKDKEWIVSFWVSIVLDGEPIPTSNLFFDTFQKTDDGWKLIRSYIESGVQNPHLAKNSN</sequence>
<proteinExistence type="predicted"/>